<evidence type="ECO:0000256" key="4">
    <source>
        <dbReference type="ARBA" id="ARBA00022490"/>
    </source>
</evidence>
<gene>
    <name evidence="9 12" type="primary">recF</name>
    <name evidence="12" type="ORF">AMPC_28350</name>
</gene>
<evidence type="ECO:0000256" key="3">
    <source>
        <dbReference type="ARBA" id="ARBA00020170"/>
    </source>
</evidence>
<keyword evidence="9 10" id="KW-0227">DNA damage</keyword>
<keyword evidence="5 9" id="KW-0235">DNA replication</keyword>
<protein>
    <recommendedName>
        <fullName evidence="3 9">DNA replication and repair protein RecF</fullName>
    </recommendedName>
</protein>
<evidence type="ECO:0000259" key="11">
    <source>
        <dbReference type="Pfam" id="PF02463"/>
    </source>
</evidence>
<dbReference type="PROSITE" id="PS00618">
    <property type="entry name" value="RECF_2"/>
    <property type="match status" value="1"/>
</dbReference>
<sequence length="370" mass="40071">MRLLSLAIRDFRNIASADLAPSPRATILIGENGQGKTNLLEAVYLLATLKPLRAGRLAELVRFGEAKAVVSGDFAGAGGSRTIAVEVDSTGRRATVDGKAQDRLDSYFEGLAAVCFSPDDLSLVKQGPEGRRRFLDRAAFNRWPAVLGEAREYLRALRSRNAALRGAVPEVEASFREPLVRAGARLLLRRRELLRELTPRVAAAFAEISGPGAPAVSLAYRGAGGLELSAGDEAELGARLGEILERRLARDLERGYTSAGPHMDDLVLGLNDRGARLYASQGQQRAIVLALKVAEIENLRHALGRPPLLLLDDVSSELDPQKNRYLLEYLATLPAQAFLTATDRRLLEPAAGPEATFYKVEAGRFGPLFP</sequence>
<evidence type="ECO:0000256" key="1">
    <source>
        <dbReference type="ARBA" id="ARBA00004496"/>
    </source>
</evidence>
<dbReference type="InterPro" id="IPR042174">
    <property type="entry name" value="RecF_2"/>
</dbReference>
<dbReference type="Pfam" id="PF02463">
    <property type="entry name" value="SMC_N"/>
    <property type="match status" value="1"/>
</dbReference>
<keyword evidence="6 9" id="KW-0547">Nucleotide-binding</keyword>
<evidence type="ECO:0000256" key="10">
    <source>
        <dbReference type="RuleBase" id="RU000578"/>
    </source>
</evidence>
<dbReference type="PANTHER" id="PTHR32182:SF0">
    <property type="entry name" value="DNA REPLICATION AND REPAIR PROTEIN RECF"/>
    <property type="match status" value="1"/>
</dbReference>
<dbReference type="EMBL" id="AP025592">
    <property type="protein sequence ID" value="BDG09722.1"/>
    <property type="molecule type" value="Genomic_DNA"/>
</dbReference>
<comment type="subcellular location">
    <subcellularLocation>
        <location evidence="1 9 10">Cytoplasm</location>
    </subcellularLocation>
</comment>
<dbReference type="InterPro" id="IPR027417">
    <property type="entry name" value="P-loop_NTPase"/>
</dbReference>
<accession>A0ABN6N906</accession>
<dbReference type="RefSeq" id="WP_248341998.1">
    <property type="nucleotide sequence ID" value="NZ_AP025592.1"/>
</dbReference>
<reference evidence="13" key="1">
    <citation type="journal article" date="2022" name="Int. J. Syst. Evol. Microbiol.">
        <title>Anaeromyxobacter oryzae sp. nov., Anaeromyxobacter diazotrophicus sp. nov. and Anaeromyxobacter paludicola sp. nov., isolated from paddy soils.</title>
        <authorList>
            <person name="Itoh H."/>
            <person name="Xu Z."/>
            <person name="Mise K."/>
            <person name="Masuda Y."/>
            <person name="Ushijima N."/>
            <person name="Hayakawa C."/>
            <person name="Shiratori Y."/>
            <person name="Senoo K."/>
        </authorList>
    </citation>
    <scope>NUCLEOTIDE SEQUENCE [LARGE SCALE GENOMIC DNA]</scope>
    <source>
        <strain evidence="13">Red630</strain>
    </source>
</reference>
<feature type="binding site" evidence="9">
    <location>
        <begin position="30"/>
        <end position="37"/>
    </location>
    <ligand>
        <name>ATP</name>
        <dbReference type="ChEBI" id="CHEBI:30616"/>
    </ligand>
</feature>
<keyword evidence="13" id="KW-1185">Reference proteome</keyword>
<comment type="similarity">
    <text evidence="2 9 10">Belongs to the RecF family.</text>
</comment>
<comment type="function">
    <text evidence="9 10">The RecF protein is involved in DNA metabolism; it is required for DNA replication and normal SOS inducibility. RecF binds preferentially to single-stranded, linear DNA. It also seems to bind ATP.</text>
</comment>
<dbReference type="Proteomes" id="UP001162734">
    <property type="component" value="Chromosome"/>
</dbReference>
<evidence type="ECO:0000256" key="5">
    <source>
        <dbReference type="ARBA" id="ARBA00022705"/>
    </source>
</evidence>
<evidence type="ECO:0000313" key="12">
    <source>
        <dbReference type="EMBL" id="BDG09722.1"/>
    </source>
</evidence>
<keyword evidence="9 10" id="KW-0234">DNA repair</keyword>
<evidence type="ECO:0000256" key="7">
    <source>
        <dbReference type="ARBA" id="ARBA00022840"/>
    </source>
</evidence>
<dbReference type="Gene3D" id="1.20.1050.90">
    <property type="entry name" value="RecF/RecN/SMC, N-terminal domain"/>
    <property type="match status" value="1"/>
</dbReference>
<keyword evidence="7 9" id="KW-0067">ATP-binding</keyword>
<dbReference type="Gene3D" id="3.40.50.300">
    <property type="entry name" value="P-loop containing nucleotide triphosphate hydrolases"/>
    <property type="match status" value="1"/>
</dbReference>
<evidence type="ECO:0000256" key="2">
    <source>
        <dbReference type="ARBA" id="ARBA00008016"/>
    </source>
</evidence>
<feature type="domain" description="RecF/RecN/SMC N-terminal" evidence="11">
    <location>
        <begin position="5"/>
        <end position="350"/>
    </location>
</feature>
<dbReference type="HAMAP" id="MF_00365">
    <property type="entry name" value="RecF"/>
    <property type="match status" value="1"/>
</dbReference>
<name>A0ABN6N906_9BACT</name>
<dbReference type="InterPro" id="IPR003395">
    <property type="entry name" value="RecF/RecN/SMC_N"/>
</dbReference>
<keyword evidence="4 9" id="KW-0963">Cytoplasm</keyword>
<dbReference type="InterPro" id="IPR018078">
    <property type="entry name" value="DNA-binding_RecF_CS"/>
</dbReference>
<evidence type="ECO:0000256" key="6">
    <source>
        <dbReference type="ARBA" id="ARBA00022741"/>
    </source>
</evidence>
<evidence type="ECO:0000256" key="8">
    <source>
        <dbReference type="ARBA" id="ARBA00023125"/>
    </source>
</evidence>
<evidence type="ECO:0000313" key="13">
    <source>
        <dbReference type="Proteomes" id="UP001162734"/>
    </source>
</evidence>
<evidence type="ECO:0000256" key="9">
    <source>
        <dbReference type="HAMAP-Rule" id="MF_00365"/>
    </source>
</evidence>
<keyword evidence="9 10" id="KW-0742">SOS response</keyword>
<organism evidence="12 13">
    <name type="scientific">Anaeromyxobacter paludicola</name>
    <dbReference type="NCBI Taxonomy" id="2918171"/>
    <lineage>
        <taxon>Bacteria</taxon>
        <taxon>Pseudomonadati</taxon>
        <taxon>Myxococcota</taxon>
        <taxon>Myxococcia</taxon>
        <taxon>Myxococcales</taxon>
        <taxon>Cystobacterineae</taxon>
        <taxon>Anaeromyxobacteraceae</taxon>
        <taxon>Anaeromyxobacter</taxon>
    </lineage>
</organism>
<keyword evidence="8 9" id="KW-0238">DNA-binding</keyword>
<dbReference type="NCBIfam" id="TIGR00611">
    <property type="entry name" value="recf"/>
    <property type="match status" value="1"/>
</dbReference>
<proteinExistence type="inferred from homology"/>
<dbReference type="InterPro" id="IPR001238">
    <property type="entry name" value="DNA-binding_RecF"/>
</dbReference>
<dbReference type="PANTHER" id="PTHR32182">
    <property type="entry name" value="DNA REPLICATION AND REPAIR PROTEIN RECF"/>
    <property type="match status" value="1"/>
</dbReference>
<dbReference type="SUPFAM" id="SSF52540">
    <property type="entry name" value="P-loop containing nucleoside triphosphate hydrolases"/>
    <property type="match status" value="1"/>
</dbReference>